<sequence>MNWMVAPLILTVLLRTHLIVRYLDGLRTMASTAVSGKRPFVCRSCSQVLHLRAASRSADSPLHTLRPSSASYTLPAVVRSPSDSHRQLRQPRKAWERPAHTSTTVTLPGHRLFATQISSDFSTQDQILPQPRGVTHLPNRRLISLSGPDSSKFLQGLVTNNIDPEREQPYYSAFLDARGRVLWDVFIWPSKEAGERLYHIEVDGEELGAISKHLKKHKLRSKIVVRTVEADELEVLAAWGHEIQAEVPSANTTVLEDPRAPGFGYRILYNKKRSGADFPATHLSSLQQYRLRRYRFGVPEGQQEIIRESALPMEYNIDLSQGIHFGKGCYVGQELTIRTKHTGVVRKRLLPVQLYHAGDSIPGDDAPVKFDSSWAKESSVSADIKQLDAEGSIKKGRAAGKLISSIGNVGLALCRLEMMTPMRVSAEGGTFKPGMEFAAQLSREEKGHEDEESVLRVKAVVPPWLSQREEELWGKGRQKSMTHQ</sequence>
<gene>
    <name evidence="9" type="ORF">B0J11DRAFT_26418</name>
</gene>
<evidence type="ECO:0000313" key="10">
    <source>
        <dbReference type="Proteomes" id="UP000700596"/>
    </source>
</evidence>
<dbReference type="SUPFAM" id="SSF103025">
    <property type="entry name" value="Folate-binding domain"/>
    <property type="match status" value="1"/>
</dbReference>
<organism evidence="9 10">
    <name type="scientific">Dendryphion nanum</name>
    <dbReference type="NCBI Taxonomy" id="256645"/>
    <lineage>
        <taxon>Eukaryota</taxon>
        <taxon>Fungi</taxon>
        <taxon>Dikarya</taxon>
        <taxon>Ascomycota</taxon>
        <taxon>Pezizomycotina</taxon>
        <taxon>Dothideomycetes</taxon>
        <taxon>Pleosporomycetidae</taxon>
        <taxon>Pleosporales</taxon>
        <taxon>Torulaceae</taxon>
        <taxon>Dendryphion</taxon>
    </lineage>
</organism>
<dbReference type="NCBIfam" id="TIGR03317">
    <property type="entry name" value="ygfZ_signature"/>
    <property type="match status" value="1"/>
</dbReference>
<evidence type="ECO:0000313" key="9">
    <source>
        <dbReference type="EMBL" id="KAH7138844.1"/>
    </source>
</evidence>
<dbReference type="InterPro" id="IPR045179">
    <property type="entry name" value="YgfZ/GcvT"/>
</dbReference>
<comment type="caution">
    <text evidence="9">The sequence shown here is derived from an EMBL/GenBank/DDBJ whole genome shotgun (WGS) entry which is preliminary data.</text>
</comment>
<dbReference type="EMBL" id="JAGMWT010000001">
    <property type="protein sequence ID" value="KAH7138844.1"/>
    <property type="molecule type" value="Genomic_DNA"/>
</dbReference>
<name>A0A9P9J2D2_9PLEO</name>
<dbReference type="OrthoDB" id="191995at2759"/>
<feature type="signal peptide" evidence="7">
    <location>
        <begin position="1"/>
        <end position="25"/>
    </location>
</feature>
<keyword evidence="7" id="KW-0732">Signal</keyword>
<evidence type="ECO:0000259" key="8">
    <source>
        <dbReference type="Pfam" id="PF25455"/>
    </source>
</evidence>
<feature type="region of interest" description="Disordered" evidence="6">
    <location>
        <begin position="80"/>
        <end position="100"/>
    </location>
</feature>
<dbReference type="Proteomes" id="UP000700596">
    <property type="component" value="Unassembled WGS sequence"/>
</dbReference>
<protein>
    <recommendedName>
        <fullName evidence="5">Iron-sulfur cluster assembly factor IBA57 homolog, mitochondrial</fullName>
    </recommendedName>
</protein>
<dbReference type="GO" id="GO:0016226">
    <property type="term" value="P:iron-sulfur cluster assembly"/>
    <property type="evidence" value="ECO:0007669"/>
    <property type="project" value="TreeGrafter"/>
</dbReference>
<comment type="subcellular location">
    <subcellularLocation>
        <location evidence="1">Mitochondrion matrix</location>
    </subcellularLocation>
</comment>
<dbReference type="InterPro" id="IPR027266">
    <property type="entry name" value="TrmE/GcvT-like"/>
</dbReference>
<reference evidence="9" key="1">
    <citation type="journal article" date="2021" name="Nat. Commun.">
        <title>Genetic determinants of endophytism in the Arabidopsis root mycobiome.</title>
        <authorList>
            <person name="Mesny F."/>
            <person name="Miyauchi S."/>
            <person name="Thiergart T."/>
            <person name="Pickel B."/>
            <person name="Atanasova L."/>
            <person name="Karlsson M."/>
            <person name="Huettel B."/>
            <person name="Barry K.W."/>
            <person name="Haridas S."/>
            <person name="Chen C."/>
            <person name="Bauer D."/>
            <person name="Andreopoulos W."/>
            <person name="Pangilinan J."/>
            <person name="LaButti K."/>
            <person name="Riley R."/>
            <person name="Lipzen A."/>
            <person name="Clum A."/>
            <person name="Drula E."/>
            <person name="Henrissat B."/>
            <person name="Kohler A."/>
            <person name="Grigoriev I.V."/>
            <person name="Martin F.M."/>
            <person name="Hacquard S."/>
        </authorList>
    </citation>
    <scope>NUCLEOTIDE SEQUENCE</scope>
    <source>
        <strain evidence="9">MPI-CAGE-CH-0243</strain>
    </source>
</reference>
<keyword evidence="3" id="KW-0496">Mitochondrion</keyword>
<dbReference type="Pfam" id="PF25455">
    <property type="entry name" value="Beta-barrel_CAF17_C"/>
    <property type="match status" value="1"/>
</dbReference>
<dbReference type="InterPro" id="IPR017703">
    <property type="entry name" value="YgfZ/GCV_T_CS"/>
</dbReference>
<dbReference type="GO" id="GO:0005759">
    <property type="term" value="C:mitochondrial matrix"/>
    <property type="evidence" value="ECO:0007669"/>
    <property type="project" value="UniProtKB-SubCell"/>
</dbReference>
<evidence type="ECO:0000256" key="3">
    <source>
        <dbReference type="ARBA" id="ARBA00023128"/>
    </source>
</evidence>
<evidence type="ECO:0000256" key="6">
    <source>
        <dbReference type="SAM" id="MobiDB-lite"/>
    </source>
</evidence>
<dbReference type="PANTHER" id="PTHR22602">
    <property type="entry name" value="TRANSFERASE CAF17, MITOCHONDRIAL-RELATED"/>
    <property type="match status" value="1"/>
</dbReference>
<dbReference type="AlphaFoldDB" id="A0A9P9J2D2"/>
<accession>A0A9P9J2D2</accession>
<feature type="chain" id="PRO_5040345997" description="Iron-sulfur cluster assembly factor IBA57 homolog, mitochondrial" evidence="7">
    <location>
        <begin position="26"/>
        <end position="484"/>
    </location>
</feature>
<evidence type="ECO:0000256" key="7">
    <source>
        <dbReference type="SAM" id="SignalP"/>
    </source>
</evidence>
<comment type="similarity">
    <text evidence="4">Belongs to the GcvT family. CAF17/IBA57 subfamily.</text>
</comment>
<dbReference type="PANTHER" id="PTHR22602:SF0">
    <property type="entry name" value="TRANSFERASE CAF17, MITOCHONDRIAL-RELATED"/>
    <property type="match status" value="1"/>
</dbReference>
<keyword evidence="2" id="KW-0809">Transit peptide</keyword>
<keyword evidence="10" id="KW-1185">Reference proteome</keyword>
<evidence type="ECO:0000256" key="2">
    <source>
        <dbReference type="ARBA" id="ARBA00022946"/>
    </source>
</evidence>
<proteinExistence type="inferred from homology"/>
<feature type="domain" description="CAF17 C-terminal" evidence="8">
    <location>
        <begin position="346"/>
        <end position="427"/>
    </location>
</feature>
<dbReference type="Gene3D" id="3.30.1360.120">
    <property type="entry name" value="Probable tRNA modification gtpase trme, domain 1"/>
    <property type="match status" value="2"/>
</dbReference>
<evidence type="ECO:0000256" key="5">
    <source>
        <dbReference type="ARBA" id="ARBA00093637"/>
    </source>
</evidence>
<evidence type="ECO:0000256" key="1">
    <source>
        <dbReference type="ARBA" id="ARBA00004305"/>
    </source>
</evidence>
<dbReference type="InterPro" id="IPR057460">
    <property type="entry name" value="CAF17_C"/>
</dbReference>
<evidence type="ECO:0000256" key="4">
    <source>
        <dbReference type="ARBA" id="ARBA00093447"/>
    </source>
</evidence>